<dbReference type="SMART" id="SM00448">
    <property type="entry name" value="REC"/>
    <property type="match status" value="1"/>
</dbReference>
<proteinExistence type="predicted"/>
<dbReference type="InterPro" id="IPR011006">
    <property type="entry name" value="CheY-like_superfamily"/>
</dbReference>
<dbReference type="Proteomes" id="UP000054770">
    <property type="component" value="Unassembled WGS sequence"/>
</dbReference>
<feature type="modified residue" description="4-aspartylphosphate" evidence="2">
    <location>
        <position position="74"/>
    </location>
</feature>
<dbReference type="InterPro" id="IPR050595">
    <property type="entry name" value="Bact_response_regulator"/>
</dbReference>
<dbReference type="SUPFAM" id="SSF52172">
    <property type="entry name" value="CheY-like"/>
    <property type="match status" value="1"/>
</dbReference>
<feature type="domain" description="Response regulatory" evidence="3">
    <location>
        <begin position="25"/>
        <end position="141"/>
    </location>
</feature>
<dbReference type="PROSITE" id="PS50110">
    <property type="entry name" value="RESPONSE_REGULATORY"/>
    <property type="match status" value="1"/>
</dbReference>
<dbReference type="CDD" id="cd00156">
    <property type="entry name" value="REC"/>
    <property type="match status" value="1"/>
</dbReference>
<protein>
    <submittedName>
        <fullName evidence="4">Response regulator receiver protein</fullName>
    </submittedName>
</protein>
<sequence length="145" mass="15542">MPHNIPSIPGIWSSRSFDKVNPPVAVLIVDDERATADALAAALAVDGFQTSVAESGYAALATPQEWTPHVVILDIEMPVCDGFAVAGAMRGSHRFAIVPIIAFTSLDEADVVERGKKVQIDAFCPKGNSLHTLRKLIEYLAPVAY</sequence>
<keyword evidence="1 2" id="KW-0597">Phosphoprotein</keyword>
<comment type="caution">
    <text evidence="4">The sequence shown here is derived from an EMBL/GenBank/DDBJ whole genome shotgun (WGS) entry which is preliminary data.</text>
</comment>
<gene>
    <name evidence="4" type="ORF">AWB68_07772</name>
</gene>
<name>A0A158KX20_9BURK</name>
<dbReference type="AlphaFoldDB" id="A0A158KX20"/>
<evidence type="ECO:0000259" key="3">
    <source>
        <dbReference type="PROSITE" id="PS50110"/>
    </source>
</evidence>
<dbReference type="GO" id="GO:0000160">
    <property type="term" value="P:phosphorelay signal transduction system"/>
    <property type="evidence" value="ECO:0007669"/>
    <property type="project" value="InterPro"/>
</dbReference>
<evidence type="ECO:0000256" key="2">
    <source>
        <dbReference type="PROSITE-ProRule" id="PRU00169"/>
    </source>
</evidence>
<dbReference type="PANTHER" id="PTHR44591:SF3">
    <property type="entry name" value="RESPONSE REGULATORY DOMAIN-CONTAINING PROTEIN"/>
    <property type="match status" value="1"/>
</dbReference>
<dbReference type="Pfam" id="PF00072">
    <property type="entry name" value="Response_reg"/>
    <property type="match status" value="1"/>
</dbReference>
<evidence type="ECO:0000313" key="5">
    <source>
        <dbReference type="Proteomes" id="UP000054770"/>
    </source>
</evidence>
<organism evidence="4 5">
    <name type="scientific">Caballeronia choica</name>
    <dbReference type="NCBI Taxonomy" id="326476"/>
    <lineage>
        <taxon>Bacteria</taxon>
        <taxon>Pseudomonadati</taxon>
        <taxon>Pseudomonadota</taxon>
        <taxon>Betaproteobacteria</taxon>
        <taxon>Burkholderiales</taxon>
        <taxon>Burkholderiaceae</taxon>
        <taxon>Caballeronia</taxon>
    </lineage>
</organism>
<reference evidence="4" key="1">
    <citation type="submission" date="2016-01" db="EMBL/GenBank/DDBJ databases">
        <authorList>
            <person name="Peeters C."/>
        </authorList>
    </citation>
    <scope>NUCLEOTIDE SEQUENCE [LARGE SCALE GENOMIC DNA]</scope>
    <source>
        <strain evidence="4">LMG 22940</strain>
    </source>
</reference>
<evidence type="ECO:0000256" key="1">
    <source>
        <dbReference type="ARBA" id="ARBA00022553"/>
    </source>
</evidence>
<evidence type="ECO:0000313" key="4">
    <source>
        <dbReference type="EMBL" id="SAL85706.1"/>
    </source>
</evidence>
<dbReference type="InterPro" id="IPR001789">
    <property type="entry name" value="Sig_transdc_resp-reg_receiver"/>
</dbReference>
<dbReference type="EMBL" id="FCON02000198">
    <property type="protein sequence ID" value="SAL85706.1"/>
    <property type="molecule type" value="Genomic_DNA"/>
</dbReference>
<keyword evidence="5" id="KW-1185">Reference proteome</keyword>
<dbReference type="PANTHER" id="PTHR44591">
    <property type="entry name" value="STRESS RESPONSE REGULATOR PROTEIN 1"/>
    <property type="match status" value="1"/>
</dbReference>
<dbReference type="Gene3D" id="3.40.50.2300">
    <property type="match status" value="1"/>
</dbReference>
<accession>A0A158KX20</accession>